<dbReference type="GO" id="GO:0008831">
    <property type="term" value="F:dTDP-4-dehydrorhamnose reductase activity"/>
    <property type="evidence" value="ECO:0007669"/>
    <property type="project" value="UniProtKB-EC"/>
</dbReference>
<evidence type="ECO:0000313" key="8">
    <source>
        <dbReference type="EMBL" id="PWK58884.1"/>
    </source>
</evidence>
<comment type="caution">
    <text evidence="8">The sequence shown here is derived from an EMBL/GenBank/DDBJ whole genome shotgun (WGS) entry which is preliminary data.</text>
</comment>
<dbReference type="InterPro" id="IPR005913">
    <property type="entry name" value="dTDP_dehydrorham_reduct"/>
</dbReference>
<comment type="function">
    <text evidence="6">Catalyzes the reduction of dTDP-6-deoxy-L-lyxo-4-hexulose to yield dTDP-L-rhamnose.</text>
</comment>
<keyword evidence="6" id="KW-0521">NADP</keyword>
<dbReference type="CDD" id="cd05254">
    <property type="entry name" value="dTDP_HR_like_SDR_e"/>
    <property type="match status" value="1"/>
</dbReference>
<dbReference type="NCBIfam" id="TIGR01214">
    <property type="entry name" value="rmlD"/>
    <property type="match status" value="1"/>
</dbReference>
<dbReference type="OrthoDB" id="9803892at2"/>
<dbReference type="AlphaFoldDB" id="A0A316GDA1"/>
<organism evidence="8 9">
    <name type="scientific">Silicimonas algicola</name>
    <dbReference type="NCBI Taxonomy" id="1826607"/>
    <lineage>
        <taxon>Bacteria</taxon>
        <taxon>Pseudomonadati</taxon>
        <taxon>Pseudomonadota</taxon>
        <taxon>Alphaproteobacteria</taxon>
        <taxon>Rhodobacterales</taxon>
        <taxon>Paracoccaceae</taxon>
    </lineage>
</organism>
<comment type="similarity">
    <text evidence="2 6">Belongs to the dTDP-4-dehydrorhamnose reductase family.</text>
</comment>
<comment type="catalytic activity">
    <reaction evidence="5 6">
        <text>dTDP-beta-L-rhamnose + NADP(+) = dTDP-4-dehydro-beta-L-rhamnose + NADPH + H(+)</text>
        <dbReference type="Rhea" id="RHEA:21796"/>
        <dbReference type="ChEBI" id="CHEBI:15378"/>
        <dbReference type="ChEBI" id="CHEBI:57510"/>
        <dbReference type="ChEBI" id="CHEBI:57783"/>
        <dbReference type="ChEBI" id="CHEBI:58349"/>
        <dbReference type="ChEBI" id="CHEBI:62830"/>
        <dbReference type="EC" id="1.1.1.133"/>
    </reaction>
</comment>
<keyword evidence="6" id="KW-0560">Oxidoreductase</keyword>
<dbReference type="RefSeq" id="WP_109757725.1">
    <property type="nucleotide sequence ID" value="NZ_CP034588.1"/>
</dbReference>
<evidence type="ECO:0000256" key="4">
    <source>
        <dbReference type="ARBA" id="ARBA00017099"/>
    </source>
</evidence>
<dbReference type="EC" id="1.1.1.133" evidence="3 6"/>
<dbReference type="SUPFAM" id="SSF51735">
    <property type="entry name" value="NAD(P)-binding Rossmann-fold domains"/>
    <property type="match status" value="1"/>
</dbReference>
<dbReference type="PANTHER" id="PTHR10491:SF4">
    <property type="entry name" value="METHIONINE ADENOSYLTRANSFERASE 2 SUBUNIT BETA"/>
    <property type="match status" value="1"/>
</dbReference>
<sequence length="284" mass="29739">MRIAVFGGKGQVSTELLRRVPDGITVERIGREVANFSVPQQVYQAAKALEADAAINAVAYTAVDTAESEPELAKRINGTSVGRLAEGCAEAGVPLVHLSTDYVFPGDTDEARAPDAATGPLNAYGASKLAGEKAIAASGCRAVILRTSWVFSAHGSNFVRTMLRLAETRDKLTIVNDQIGGPTPAADIADACFTIAAALANGAPGGTHHFAGTPDVSWAGFAYEIFAQAGLKVDVAGIPTQDYPTPAQRPLNSRLDCATLAEAYGISRPDWRRGLSDVLKELTA</sequence>
<dbReference type="UniPathway" id="UPA00124"/>
<protein>
    <recommendedName>
        <fullName evidence="4 6">dTDP-4-dehydrorhamnose reductase</fullName>
        <ecNumber evidence="3 6">1.1.1.133</ecNumber>
    </recommendedName>
</protein>
<gene>
    <name evidence="8" type="ORF">C8D95_101701</name>
</gene>
<comment type="cofactor">
    <cofactor evidence="6">
        <name>Mg(2+)</name>
        <dbReference type="ChEBI" id="CHEBI:18420"/>
    </cofactor>
    <text evidence="6">Binds 1 Mg(2+) ion per monomer.</text>
</comment>
<evidence type="ECO:0000256" key="2">
    <source>
        <dbReference type="ARBA" id="ARBA00010944"/>
    </source>
</evidence>
<evidence type="ECO:0000256" key="5">
    <source>
        <dbReference type="ARBA" id="ARBA00048200"/>
    </source>
</evidence>
<dbReference type="PANTHER" id="PTHR10491">
    <property type="entry name" value="DTDP-4-DEHYDRORHAMNOSE REDUCTASE"/>
    <property type="match status" value="1"/>
</dbReference>
<dbReference type="GO" id="GO:0019305">
    <property type="term" value="P:dTDP-rhamnose biosynthetic process"/>
    <property type="evidence" value="ECO:0007669"/>
    <property type="project" value="UniProtKB-UniPathway"/>
</dbReference>
<reference evidence="8 9" key="1">
    <citation type="submission" date="2018-05" db="EMBL/GenBank/DDBJ databases">
        <title>Genomic Encyclopedia of Type Strains, Phase IV (KMG-IV): sequencing the most valuable type-strain genomes for metagenomic binning, comparative biology and taxonomic classification.</title>
        <authorList>
            <person name="Goeker M."/>
        </authorList>
    </citation>
    <scope>NUCLEOTIDE SEQUENCE [LARGE SCALE GENOMIC DNA]</scope>
    <source>
        <strain evidence="8 9">DSM 103371</strain>
    </source>
</reference>
<name>A0A316GDA1_9RHOB</name>
<feature type="domain" description="RmlD-like substrate binding" evidence="7">
    <location>
        <begin position="1"/>
        <end position="283"/>
    </location>
</feature>
<dbReference type="InterPro" id="IPR036291">
    <property type="entry name" value="NAD(P)-bd_dom_sf"/>
</dbReference>
<dbReference type="Pfam" id="PF04321">
    <property type="entry name" value="RmlD_sub_bind"/>
    <property type="match status" value="1"/>
</dbReference>
<comment type="pathway">
    <text evidence="1 6">Carbohydrate biosynthesis; dTDP-L-rhamnose biosynthesis.</text>
</comment>
<dbReference type="Proteomes" id="UP000245390">
    <property type="component" value="Unassembled WGS sequence"/>
</dbReference>
<evidence type="ECO:0000256" key="6">
    <source>
        <dbReference type="RuleBase" id="RU364082"/>
    </source>
</evidence>
<accession>A0A316GDA1</accession>
<evidence type="ECO:0000313" key="9">
    <source>
        <dbReference type="Proteomes" id="UP000245390"/>
    </source>
</evidence>
<evidence type="ECO:0000256" key="3">
    <source>
        <dbReference type="ARBA" id="ARBA00012929"/>
    </source>
</evidence>
<dbReference type="Gene3D" id="3.90.25.10">
    <property type="entry name" value="UDP-galactose 4-epimerase, domain 1"/>
    <property type="match status" value="1"/>
</dbReference>
<evidence type="ECO:0000259" key="7">
    <source>
        <dbReference type="Pfam" id="PF04321"/>
    </source>
</evidence>
<keyword evidence="9" id="KW-1185">Reference proteome</keyword>
<proteinExistence type="inferred from homology"/>
<dbReference type="KEGG" id="salo:EF888_04945"/>
<dbReference type="InterPro" id="IPR029903">
    <property type="entry name" value="RmlD-like-bd"/>
</dbReference>
<evidence type="ECO:0000256" key="1">
    <source>
        <dbReference type="ARBA" id="ARBA00004781"/>
    </source>
</evidence>
<dbReference type="Gene3D" id="3.40.50.720">
    <property type="entry name" value="NAD(P)-binding Rossmann-like Domain"/>
    <property type="match status" value="1"/>
</dbReference>
<dbReference type="EMBL" id="QGGV01000001">
    <property type="protein sequence ID" value="PWK58884.1"/>
    <property type="molecule type" value="Genomic_DNA"/>
</dbReference>